<gene>
    <name evidence="9" type="primary">TY3B-I_633</name>
    <name evidence="9" type="ORF">CK203_065452</name>
</gene>
<dbReference type="Proteomes" id="UP000288805">
    <property type="component" value="Unassembled WGS sequence"/>
</dbReference>
<dbReference type="GO" id="GO:0003964">
    <property type="term" value="F:RNA-directed DNA polymerase activity"/>
    <property type="evidence" value="ECO:0007669"/>
    <property type="project" value="UniProtKB-KW"/>
</dbReference>
<dbReference type="FunFam" id="1.10.340.70:FF:000001">
    <property type="entry name" value="Retrovirus-related Pol polyprotein from transposon gypsy-like Protein"/>
    <property type="match status" value="1"/>
</dbReference>
<evidence type="ECO:0000259" key="8">
    <source>
        <dbReference type="Pfam" id="PF17921"/>
    </source>
</evidence>
<evidence type="ECO:0000256" key="2">
    <source>
        <dbReference type="ARBA" id="ARBA00022695"/>
    </source>
</evidence>
<dbReference type="Pfam" id="PF17921">
    <property type="entry name" value="Integrase_H2C2"/>
    <property type="match status" value="1"/>
</dbReference>
<dbReference type="InterPro" id="IPR012337">
    <property type="entry name" value="RNaseH-like_sf"/>
</dbReference>
<keyword evidence="2" id="KW-0548">Nucleotidyltransferase</keyword>
<dbReference type="InterPro" id="IPR036397">
    <property type="entry name" value="RNaseH_sf"/>
</dbReference>
<dbReference type="Gene3D" id="1.10.340.70">
    <property type="match status" value="1"/>
</dbReference>
<comment type="caution">
    <text evidence="9">The sequence shown here is derived from an EMBL/GenBank/DDBJ whole genome shotgun (WGS) entry which is preliminary data.</text>
</comment>
<dbReference type="InterPro" id="IPR041588">
    <property type="entry name" value="Integrase_H2C2"/>
</dbReference>
<keyword evidence="1" id="KW-0808">Transferase</keyword>
<dbReference type="InterPro" id="IPR050951">
    <property type="entry name" value="Retrovirus_Pol_polyprotein"/>
</dbReference>
<feature type="domain" description="Integrase zinc-binding" evidence="8">
    <location>
        <begin position="123"/>
        <end position="176"/>
    </location>
</feature>
<reference evidence="9 10" key="1">
    <citation type="journal article" date="2018" name="PLoS Genet.">
        <title>Population sequencing reveals clonal diversity and ancestral inbreeding in the grapevine cultivar Chardonnay.</title>
        <authorList>
            <person name="Roach M.J."/>
            <person name="Johnson D.L."/>
            <person name="Bohlmann J."/>
            <person name="van Vuuren H.J."/>
            <person name="Jones S.J."/>
            <person name="Pretorius I.S."/>
            <person name="Schmidt S.A."/>
            <person name="Borneman A.R."/>
        </authorList>
    </citation>
    <scope>NUCLEOTIDE SEQUENCE [LARGE SCALE GENOMIC DNA]</scope>
    <source>
        <strain evidence="10">cv. Chardonnay</strain>
        <tissue evidence="9">Leaf</tissue>
    </source>
</reference>
<dbReference type="GO" id="GO:0004519">
    <property type="term" value="F:endonuclease activity"/>
    <property type="evidence" value="ECO:0007669"/>
    <property type="project" value="UniProtKB-KW"/>
</dbReference>
<evidence type="ECO:0000256" key="6">
    <source>
        <dbReference type="ARBA" id="ARBA00022918"/>
    </source>
</evidence>
<dbReference type="InterPro" id="IPR041373">
    <property type="entry name" value="RT_RNaseH"/>
</dbReference>
<dbReference type="Pfam" id="PF17917">
    <property type="entry name" value="RT_RNaseH"/>
    <property type="match status" value="1"/>
</dbReference>
<keyword evidence="6" id="KW-0695">RNA-directed DNA polymerase</keyword>
<proteinExistence type="predicted"/>
<evidence type="ECO:0000256" key="1">
    <source>
        <dbReference type="ARBA" id="ARBA00022679"/>
    </source>
</evidence>
<keyword evidence="5" id="KW-0378">Hydrolase</keyword>
<dbReference type="GO" id="GO:0016787">
    <property type="term" value="F:hydrolase activity"/>
    <property type="evidence" value="ECO:0007669"/>
    <property type="project" value="UniProtKB-KW"/>
</dbReference>
<dbReference type="PANTHER" id="PTHR37984">
    <property type="entry name" value="PROTEIN CBG26694"/>
    <property type="match status" value="1"/>
</dbReference>
<accession>A0A438G4Z5</accession>
<dbReference type="InterPro" id="IPR043502">
    <property type="entry name" value="DNA/RNA_pol_sf"/>
</dbReference>
<dbReference type="Gene3D" id="3.30.420.10">
    <property type="entry name" value="Ribonuclease H-like superfamily/Ribonuclease H"/>
    <property type="match status" value="1"/>
</dbReference>
<evidence type="ECO:0000313" key="9">
    <source>
        <dbReference type="EMBL" id="RVW67265.1"/>
    </source>
</evidence>
<dbReference type="PANTHER" id="PTHR37984:SF15">
    <property type="entry name" value="INTEGRASE CATALYTIC DOMAIN-CONTAINING PROTEIN"/>
    <property type="match status" value="1"/>
</dbReference>
<organism evidence="9 10">
    <name type="scientific">Vitis vinifera</name>
    <name type="common">Grape</name>
    <dbReference type="NCBI Taxonomy" id="29760"/>
    <lineage>
        <taxon>Eukaryota</taxon>
        <taxon>Viridiplantae</taxon>
        <taxon>Streptophyta</taxon>
        <taxon>Embryophyta</taxon>
        <taxon>Tracheophyta</taxon>
        <taxon>Spermatophyta</taxon>
        <taxon>Magnoliopsida</taxon>
        <taxon>eudicotyledons</taxon>
        <taxon>Gunneridae</taxon>
        <taxon>Pentapetalae</taxon>
        <taxon>rosids</taxon>
        <taxon>Vitales</taxon>
        <taxon>Vitaceae</taxon>
        <taxon>Viteae</taxon>
        <taxon>Vitis</taxon>
    </lineage>
</organism>
<dbReference type="AlphaFoldDB" id="A0A438G4Z5"/>
<sequence>MSRALGVSKCSWSTYAKEMLAILQAVHTWRLYLLGKKIFIQTDHRNLKYFMEQRIRTSEQQNWVIKLLGYDYEIVYRPGRENLVADVLSWVSGSPILNALFISHDGLVFYKTRVVIPLNTPFMHQLLKEFHDTRMGGHSGVLCTFKRIVQKFYWPSMHLTIKEYVQSCEVCQKNKTDNLSLERLLQPLLIPCQVWDDITMDFIEGLPSSHGRNTILVIIDCLSKYAHFLPLSHPFTTKVVVEKIVEGIVKLHGMP</sequence>
<evidence type="ECO:0000256" key="5">
    <source>
        <dbReference type="ARBA" id="ARBA00022801"/>
    </source>
</evidence>
<name>A0A438G4Z5_VITVI</name>
<evidence type="ECO:0000256" key="3">
    <source>
        <dbReference type="ARBA" id="ARBA00022722"/>
    </source>
</evidence>
<dbReference type="GO" id="GO:0003676">
    <property type="term" value="F:nucleic acid binding"/>
    <property type="evidence" value="ECO:0007669"/>
    <property type="project" value="InterPro"/>
</dbReference>
<evidence type="ECO:0000313" key="10">
    <source>
        <dbReference type="Proteomes" id="UP000288805"/>
    </source>
</evidence>
<dbReference type="CDD" id="cd09274">
    <property type="entry name" value="RNase_HI_RT_Ty3"/>
    <property type="match status" value="1"/>
</dbReference>
<feature type="domain" description="Reverse transcriptase RNase H-like" evidence="7">
    <location>
        <begin position="1"/>
        <end position="70"/>
    </location>
</feature>
<dbReference type="SUPFAM" id="SSF53098">
    <property type="entry name" value="Ribonuclease H-like"/>
    <property type="match status" value="1"/>
</dbReference>
<keyword evidence="4" id="KW-0255">Endonuclease</keyword>
<protein>
    <submittedName>
        <fullName evidence="9">Transposon Ty3-I Gag-Pol polyprotein</fullName>
    </submittedName>
</protein>
<dbReference type="SUPFAM" id="SSF56672">
    <property type="entry name" value="DNA/RNA polymerases"/>
    <property type="match status" value="1"/>
</dbReference>
<evidence type="ECO:0000259" key="7">
    <source>
        <dbReference type="Pfam" id="PF17917"/>
    </source>
</evidence>
<evidence type="ECO:0000256" key="4">
    <source>
        <dbReference type="ARBA" id="ARBA00022759"/>
    </source>
</evidence>
<dbReference type="EMBL" id="QGNW01000595">
    <property type="protein sequence ID" value="RVW67265.1"/>
    <property type="molecule type" value="Genomic_DNA"/>
</dbReference>
<keyword evidence="3" id="KW-0540">Nuclease</keyword>